<dbReference type="AlphaFoldDB" id="A0A3B6ETK8"/>
<dbReference type="Gramene" id="TraesROB_scaffold_057998_01G000200.1">
    <property type="protein sequence ID" value="TraesROB_scaffold_057998_01G000200.1"/>
    <property type="gene ID" value="TraesROB_scaffold_057998_01G000200"/>
</dbReference>
<dbReference type="Pfam" id="PF24758">
    <property type="entry name" value="LRR_At5g56370"/>
    <property type="match status" value="1"/>
</dbReference>
<name>A0A3B6ETK8_WHEAT</name>
<dbReference type="Gramene" id="TraesCS3A02G460100.1">
    <property type="protein sequence ID" value="TraesCS3A02G460100.1"/>
    <property type="gene ID" value="TraesCS3A02G460100"/>
</dbReference>
<accession>A0A3B6ETK8</accession>
<dbReference type="Proteomes" id="UP000019116">
    <property type="component" value="Chromosome 3A"/>
</dbReference>
<dbReference type="InterPro" id="IPR055302">
    <property type="entry name" value="F-box_dom-containing"/>
</dbReference>
<protein>
    <submittedName>
        <fullName evidence="3">Uncharacterized protein</fullName>
    </submittedName>
</protein>
<dbReference type="InterPro" id="IPR006566">
    <property type="entry name" value="FBD"/>
</dbReference>
<dbReference type="SUPFAM" id="SSF52047">
    <property type="entry name" value="RNI-like"/>
    <property type="match status" value="1"/>
</dbReference>
<evidence type="ECO:0000313" key="3">
    <source>
        <dbReference type="EnsemblPlants" id="TraesCS3A02G460100.1"/>
    </source>
</evidence>
<dbReference type="Pfam" id="PF08387">
    <property type="entry name" value="FBD"/>
    <property type="match status" value="1"/>
</dbReference>
<feature type="domain" description="F-box/LRR-repeat protein 15/At3g58940/PEG3-like LRR" evidence="2">
    <location>
        <begin position="152"/>
        <end position="369"/>
    </location>
</feature>
<evidence type="ECO:0000313" key="4">
    <source>
        <dbReference type="Proteomes" id="UP000019116"/>
    </source>
</evidence>
<feature type="domain" description="FBD" evidence="1">
    <location>
        <begin position="388"/>
        <end position="432"/>
    </location>
</feature>
<evidence type="ECO:0000259" key="2">
    <source>
        <dbReference type="Pfam" id="PF24758"/>
    </source>
</evidence>
<reference evidence="3" key="2">
    <citation type="submission" date="2018-10" db="UniProtKB">
        <authorList>
            <consortium name="EnsemblPlants"/>
        </authorList>
    </citation>
    <scope>IDENTIFICATION</scope>
</reference>
<keyword evidence="4" id="KW-1185">Reference proteome</keyword>
<dbReference type="PANTHER" id="PTHR32141:SF65">
    <property type="entry name" value="F-BOX DOMAIN-CONTAINING PROTEIN"/>
    <property type="match status" value="1"/>
</dbReference>
<sequence>MGEPQFIIGTSMSDMLASMERDGRDPATLDLGLNYLHHFLYDYLPHPPVYPTAAHSLSAMPWVPDGVDRINRLPDAVLPPRTPLALPPSPRAGAPSGAWRHSPLSTAIYFRTAARPGSFPSAFPLLHHGGAPRRDIAVARHPRRQGGPRTRLCQPPWPIDLRLPATLFGCASLTRLYLGLWRLPDTAAVPRGARFPNLRELGLCMTVMEDRDLAFMLERSPVLEFLVLTGSQTGVRLRLVGQRLRCVQLGHALLEYIDVVDAPSLERLFFWEIGKLKSFRKRNDDNHSTMNGSSGIKIGRAPNLRVLGYLQPGEQQLGISNTIVVAGSKENILPSVQILSMEVQFGVRNAVKKVPGFLRCFPNLETLHVYSPPISEESTGKVNLKFWQEGGPIKCIVQSMKKVFFYEFHGLRSELAFLKFIAETGRVLEHMVVLVAKECFSSGDDNVRAKLKPLASVKWNNKACQVQLFKSGRTNPGGPVYSNKIAPDFGFADPFDLLGH</sequence>
<dbReference type="InterPro" id="IPR032675">
    <property type="entry name" value="LRR_dom_sf"/>
</dbReference>
<dbReference type="EnsemblPlants" id="TraesCS3A02G460100.1">
    <property type="protein sequence ID" value="TraesCS3A02G460100.1"/>
    <property type="gene ID" value="TraesCS3A02G460100"/>
</dbReference>
<dbReference type="OrthoDB" id="666837at2759"/>
<dbReference type="Gene3D" id="3.80.10.10">
    <property type="entry name" value="Ribonuclease Inhibitor"/>
    <property type="match status" value="1"/>
</dbReference>
<evidence type="ECO:0000259" key="1">
    <source>
        <dbReference type="Pfam" id="PF08387"/>
    </source>
</evidence>
<organism evidence="3">
    <name type="scientific">Triticum aestivum</name>
    <name type="common">Wheat</name>
    <dbReference type="NCBI Taxonomy" id="4565"/>
    <lineage>
        <taxon>Eukaryota</taxon>
        <taxon>Viridiplantae</taxon>
        <taxon>Streptophyta</taxon>
        <taxon>Embryophyta</taxon>
        <taxon>Tracheophyta</taxon>
        <taxon>Spermatophyta</taxon>
        <taxon>Magnoliopsida</taxon>
        <taxon>Liliopsida</taxon>
        <taxon>Poales</taxon>
        <taxon>Poaceae</taxon>
        <taxon>BOP clade</taxon>
        <taxon>Pooideae</taxon>
        <taxon>Triticodae</taxon>
        <taxon>Triticeae</taxon>
        <taxon>Triticinae</taxon>
        <taxon>Triticum</taxon>
    </lineage>
</organism>
<dbReference type="InterPro" id="IPR055411">
    <property type="entry name" value="LRR_FXL15/At3g58940/PEG3-like"/>
</dbReference>
<dbReference type="Gramene" id="TraesCS3A03G1068300.1">
    <property type="protein sequence ID" value="TraesCS3A03G1068300.1.CDS"/>
    <property type="gene ID" value="TraesCS3A03G1068300"/>
</dbReference>
<reference evidence="3" key="1">
    <citation type="submission" date="2018-08" db="EMBL/GenBank/DDBJ databases">
        <authorList>
            <person name="Rossello M."/>
        </authorList>
    </citation>
    <scope>NUCLEOTIDE SEQUENCE [LARGE SCALE GENOMIC DNA]</scope>
    <source>
        <strain evidence="3">cv. Chinese Spring</strain>
    </source>
</reference>
<dbReference type="STRING" id="4565.A0A3B6ETK8"/>
<dbReference type="Gramene" id="TraesCAD_scaffold_054574_01G000200.1">
    <property type="protein sequence ID" value="TraesCAD_scaffold_054574_01G000200.1"/>
    <property type="gene ID" value="TraesCAD_scaffold_054574_01G000200"/>
</dbReference>
<dbReference type="Gramene" id="TraesCLE_scaffold_015770_01G000200.1">
    <property type="protein sequence ID" value="TraesCLE_scaffold_015770_01G000200.1"/>
    <property type="gene ID" value="TraesCLE_scaffold_015770_01G000200"/>
</dbReference>
<dbReference type="PANTHER" id="PTHR32141">
    <property type="match status" value="1"/>
</dbReference>
<proteinExistence type="predicted"/>